<dbReference type="InterPro" id="IPR036390">
    <property type="entry name" value="WH_DNA-bd_sf"/>
</dbReference>
<keyword evidence="4" id="KW-1185">Reference proteome</keyword>
<gene>
    <name evidence="3" type="ORF">PEDI_46570</name>
</gene>
<dbReference type="Proteomes" id="UP001310022">
    <property type="component" value="Unassembled WGS sequence"/>
</dbReference>
<evidence type="ECO:0000259" key="2">
    <source>
        <dbReference type="Pfam" id="PF01051"/>
    </source>
</evidence>
<accession>A0AAN5ALL4</accession>
<evidence type="ECO:0000313" key="4">
    <source>
        <dbReference type="Proteomes" id="UP001310022"/>
    </source>
</evidence>
<organism evidence="3 4">
    <name type="scientific">Persicobacter diffluens</name>
    <dbReference type="NCBI Taxonomy" id="981"/>
    <lineage>
        <taxon>Bacteria</taxon>
        <taxon>Pseudomonadati</taxon>
        <taxon>Bacteroidota</taxon>
        <taxon>Cytophagia</taxon>
        <taxon>Cytophagales</taxon>
        <taxon>Persicobacteraceae</taxon>
        <taxon>Persicobacter</taxon>
    </lineage>
</organism>
<comment type="caution">
    <text evidence="3">The sequence shown here is derived from an EMBL/GenBank/DDBJ whole genome shotgun (WGS) entry which is preliminary data.</text>
</comment>
<comment type="similarity">
    <text evidence="1">Belongs to the initiator RepB protein family.</text>
</comment>
<dbReference type="AlphaFoldDB" id="A0AAN5ALL4"/>
<dbReference type="GO" id="GO:0003887">
    <property type="term" value="F:DNA-directed DNA polymerase activity"/>
    <property type="evidence" value="ECO:0007669"/>
    <property type="project" value="InterPro"/>
</dbReference>
<dbReference type="InterPro" id="IPR036388">
    <property type="entry name" value="WH-like_DNA-bd_sf"/>
</dbReference>
<evidence type="ECO:0000313" key="3">
    <source>
        <dbReference type="EMBL" id="GJM64105.1"/>
    </source>
</evidence>
<dbReference type="RefSeq" id="WP_338239190.1">
    <property type="nucleotide sequence ID" value="NZ_BQKE01000004.1"/>
</dbReference>
<dbReference type="SUPFAM" id="SSF46785">
    <property type="entry name" value="Winged helix' DNA-binding domain"/>
    <property type="match status" value="1"/>
</dbReference>
<dbReference type="InterPro" id="IPR000525">
    <property type="entry name" value="Initiator_Rep_WH1"/>
</dbReference>
<evidence type="ECO:0000256" key="1">
    <source>
        <dbReference type="ARBA" id="ARBA00038283"/>
    </source>
</evidence>
<proteinExistence type="inferred from homology"/>
<dbReference type="Pfam" id="PF01051">
    <property type="entry name" value="Rep3_N"/>
    <property type="match status" value="1"/>
</dbReference>
<protein>
    <recommendedName>
        <fullName evidence="2">Initiator Rep protein WH1 domain-containing protein</fullName>
    </recommendedName>
</protein>
<dbReference type="Gene3D" id="1.10.10.10">
    <property type="entry name" value="Winged helix-like DNA-binding domain superfamily/Winged helix DNA-binding domain"/>
    <property type="match status" value="1"/>
</dbReference>
<name>A0AAN5ALL4_9BACT</name>
<dbReference type="GO" id="GO:0006270">
    <property type="term" value="P:DNA replication initiation"/>
    <property type="evidence" value="ECO:0007669"/>
    <property type="project" value="InterPro"/>
</dbReference>
<dbReference type="EMBL" id="BQKE01000004">
    <property type="protein sequence ID" value="GJM64105.1"/>
    <property type="molecule type" value="Genomic_DNA"/>
</dbReference>
<feature type="domain" description="Initiator Rep protein WH1" evidence="2">
    <location>
        <begin position="13"/>
        <end position="188"/>
    </location>
</feature>
<sequence length="516" mass="59377">MRISKEVIPLNAKVQKHNDLIKGKHNSLSAMQNKMILFAAINTVRALKGEQEFEFEDPLGDGKGKFIRLDTRFVAGVKSTSEISGQQMKNMRIQLGDLASTTISLFQEGTENRMFGRQFPIAVDTLGEIERDGNLKEVRGDGGLYIQLHDHIIDQFKIAYEEGNFTQYMLKNVYFLSKGHSWALYELCRLELNQKRAAELKVKWNVSVLADRICSNKYRKKDGTLWYSQFKTRVLLPSIDDINIDDNCDIFIELMQEVKSGRSVTDVVLHFGNLDKKQNDGKKESSSSGPAFIPFNTEIEALLARIFDKSNIGLKTIRNYIKKDLASGITNEQVCLFLSELEARKDKIKGKAAYYHKMVAKEELNRKKGQVNLTFGAVENKAQESFQKENNRLKQVKQERADDAKFTEMVRSCFQQELDAVLLFYLDQTGREFLGQFEDYLKTVSPFKRKQLEGKQFGDEAYDRQYARYLATSSSNPYHQELMHCSLDADKILDLFRRYDRDVIIAKIEESLQLES</sequence>
<reference evidence="3 4" key="1">
    <citation type="submission" date="2021-12" db="EMBL/GenBank/DDBJ databases">
        <title>Genome sequencing of bacteria with rrn-lacking chromosome and rrn-plasmid.</title>
        <authorList>
            <person name="Anda M."/>
            <person name="Iwasaki W."/>
        </authorList>
    </citation>
    <scope>NUCLEOTIDE SEQUENCE [LARGE SCALE GENOMIC DNA]</scope>
    <source>
        <strain evidence="3 4">NBRC 15940</strain>
    </source>
</reference>